<sequence length="1662" mass="183859">MKITKSKYRFLRGAAKVVLVLALLFIVLVLFVRSPWGQNIIVSKVTSYVANKTNTKVEIDRLFITFSGNAFMEGLYLEDQKGDTLLFSKSLEANIPLSPLLFGNELNLKSVEWDGLRAHIDRNGDSGKFNFDFLLEALATNDTTPPPPQVEPMKINVGSLNFSNFKIDYNDAYSGVEAGLILGQLYLNSNTVDLETMLFNLEDLELSDTNITYKQTKPFVPEDNTQTPLPFLVVNNLKLKNVRANYNSIPDGVLAKASIGDFVLELSKADLSKKELEIGLLSLKDSDISLNFQKEELTPKDITGNTAENVELSWPELFIVADNIVLNNNSVHYRSANNATTEGQFNPNDIFLSKLNLEANDLNYQPKNGSLKLDQLSFVDKSGFQLQNLVLAAKLDDSSATLTGLQLNTNSSWVTANMKANYQSLNQLIHSPGKTKMDLQMSGLHIALQDALFFQPNLSENEYFSAAQQHPFTGKLEATGILDDIAIQNLLFNWGNSSLMAEGTLSNLMETDSLTFDFPTLNVTTIRGDLQQFVAEKDLNIDIPQTILVQAKTQGNLKNISGEAFLKIPEGTAKLNGNYSSIGQINFDGNLQVDSLKLGKLLRNEQLGLLTFKIKASGSGNSLNTLNAIFESDFTQLELKKYDFSNLELKGKIQNGKGDIDMKFKDKNLNFQSNTALILDSISSKIKLNLNVIGADLLALGITKANIKAGLDLEADFDGNMNNYGLNVQINNGVAVYDGQQYQMGHMQIKSKIDTLSTEVNIKSDFLNGGLKSNTSPTGINTALTKQFKSYFDDTLIEPSPSDSVKLEMDLNIHPNALITEVFLRDLEQMDSIIVRANFDAATKNINARLKVPSAKYKGITLDSMNLSAIGDSTNLNFTAGIINLIADPVHIKRTYLEGTLKNKELLLDFSSWDEKEKVVFIASKMILARDTTLLQINPEGLLFNKKEWLIPQDNQITFAPDHLGFKNVNLTRNSQQLSLSNSASDSGEEHLAINFDQFRLQTFLSLFNPDSPLASGLVNGNLIIENPYGATGIVADYKISDLEIMQHPLGNLSLKATSKTSDTYDFNLALKGGGADIDLKGDYAAAETGAKLNLDLDLNRIDLKVIEDFSFGTLKDTHGYLSGKIDVSGTTTSPVYTGTINFNETDFNVASLNSVFKISDETLKIDTDGVYLDNFQITDANGSIFKLDGSIGTKELLNPKLDLSVNAKQFQFLNSTEKDNELFYGKASFDVDLTVKGHLKLPIIDGNLRVREGTDVTYVVPESQLDVEEREGVVIFVNRENPNAILTRNDNEETAAFFRGLDVKAILEIADDSNFNIIIDKRTGDNLRVSGDASLNLNVEPNGRMQLTGRYELNSGHYETNLYNLVKRRFLINPNSTITWQGEPTNAKLDVTATYTVETSAAPLMSSVISSEDNSLTGKYRQVLPFLVYLNVDGELLEPKLSFGLDMPEDEQGSLGGAVYGRVQQLNQQEAELNKQVFSLLALNRFYPDSGSDGSIGGTAAIARDNVNKVLSGELNAFSDRVFGQSGFEVDFDLDSFTDYQGESPQDRTQLNINAKKKLFNDRLIVTAGSAVDVEGSAQPGQEETPIIGNVSLEYLLTKDGRYRLRGFRKNEYENIIDGQLIVTGVALIFNREFNRFSQLFNPLKEVKTAEEKDKEIQKKE</sequence>
<gene>
    <name evidence="6" type="ORF">H4O18_07125</name>
</gene>
<accession>A0ABR7QLF3</accession>
<evidence type="ECO:0000256" key="4">
    <source>
        <dbReference type="ARBA" id="ARBA00023136"/>
    </source>
</evidence>
<evidence type="ECO:0000256" key="1">
    <source>
        <dbReference type="ARBA" id="ARBA00004167"/>
    </source>
</evidence>
<proteinExistence type="predicted"/>
<keyword evidence="4" id="KW-0472">Membrane</keyword>
<dbReference type="Proteomes" id="UP000618952">
    <property type="component" value="Unassembled WGS sequence"/>
</dbReference>
<evidence type="ECO:0000256" key="2">
    <source>
        <dbReference type="ARBA" id="ARBA00022692"/>
    </source>
</evidence>
<dbReference type="InterPro" id="IPR007452">
    <property type="entry name" value="TamB_C"/>
</dbReference>
<protein>
    <submittedName>
        <fullName evidence="6">Translocation/assembly module TamB domain-containing protein</fullName>
    </submittedName>
</protein>
<organism evidence="6 7">
    <name type="scientific">Arenibacter arenosicollis</name>
    <dbReference type="NCBI Taxonomy" id="2762274"/>
    <lineage>
        <taxon>Bacteria</taxon>
        <taxon>Pseudomonadati</taxon>
        <taxon>Bacteroidota</taxon>
        <taxon>Flavobacteriia</taxon>
        <taxon>Flavobacteriales</taxon>
        <taxon>Flavobacteriaceae</taxon>
        <taxon>Arenibacter</taxon>
    </lineage>
</organism>
<dbReference type="EMBL" id="JACLHY010000005">
    <property type="protein sequence ID" value="MBC8767760.1"/>
    <property type="molecule type" value="Genomic_DNA"/>
</dbReference>
<dbReference type="RefSeq" id="WP_187582879.1">
    <property type="nucleotide sequence ID" value="NZ_JACLHY010000005.1"/>
</dbReference>
<keyword evidence="7" id="KW-1185">Reference proteome</keyword>
<keyword evidence="3" id="KW-1133">Transmembrane helix</keyword>
<comment type="caution">
    <text evidence="6">The sequence shown here is derived from an EMBL/GenBank/DDBJ whole genome shotgun (WGS) entry which is preliminary data.</text>
</comment>
<feature type="domain" description="Translocation and assembly module TamB C-terminal" evidence="5">
    <location>
        <begin position="1176"/>
        <end position="1635"/>
    </location>
</feature>
<dbReference type="Pfam" id="PF04357">
    <property type="entry name" value="TamB"/>
    <property type="match status" value="1"/>
</dbReference>
<evidence type="ECO:0000256" key="3">
    <source>
        <dbReference type="ARBA" id="ARBA00022989"/>
    </source>
</evidence>
<keyword evidence="2" id="KW-0812">Transmembrane</keyword>
<name>A0ABR7QLF3_9FLAO</name>
<evidence type="ECO:0000313" key="6">
    <source>
        <dbReference type="EMBL" id="MBC8767760.1"/>
    </source>
</evidence>
<evidence type="ECO:0000313" key="7">
    <source>
        <dbReference type="Proteomes" id="UP000618952"/>
    </source>
</evidence>
<evidence type="ECO:0000259" key="5">
    <source>
        <dbReference type="Pfam" id="PF04357"/>
    </source>
</evidence>
<reference evidence="6 7" key="1">
    <citation type="submission" date="2020-08" db="EMBL/GenBank/DDBJ databases">
        <title>Arenibacter gaetbuli sp. nov., isolated from a sand dune.</title>
        <authorList>
            <person name="Park S."/>
            <person name="Yoon J.-H."/>
        </authorList>
    </citation>
    <scope>NUCLEOTIDE SEQUENCE [LARGE SCALE GENOMIC DNA]</scope>
    <source>
        <strain evidence="6 7">BSSL-BM3</strain>
    </source>
</reference>
<comment type="subcellular location">
    <subcellularLocation>
        <location evidence="1">Membrane</location>
        <topology evidence="1">Single-pass membrane protein</topology>
    </subcellularLocation>
</comment>